<dbReference type="PANTHER" id="PTHR43433:SF5">
    <property type="entry name" value="AB HYDROLASE-1 DOMAIN-CONTAINING PROTEIN"/>
    <property type="match status" value="1"/>
</dbReference>
<dbReference type="InterPro" id="IPR000073">
    <property type="entry name" value="AB_hydrolase_1"/>
</dbReference>
<organism evidence="2 3">
    <name type="scientific">Devosia honganensis</name>
    <dbReference type="NCBI Taxonomy" id="1610527"/>
    <lineage>
        <taxon>Bacteria</taxon>
        <taxon>Pseudomonadati</taxon>
        <taxon>Pseudomonadota</taxon>
        <taxon>Alphaproteobacteria</taxon>
        <taxon>Hyphomicrobiales</taxon>
        <taxon>Devosiaceae</taxon>
        <taxon>Devosia</taxon>
    </lineage>
</organism>
<dbReference type="EMBL" id="JBHRYD010000015">
    <property type="protein sequence ID" value="MFC3706189.1"/>
    <property type="molecule type" value="Genomic_DNA"/>
</dbReference>
<protein>
    <submittedName>
        <fullName evidence="2">Alpha/beta fold hydrolase</fullName>
    </submittedName>
</protein>
<accession>A0ABV7X6N6</accession>
<dbReference type="GO" id="GO:0016787">
    <property type="term" value="F:hydrolase activity"/>
    <property type="evidence" value="ECO:0007669"/>
    <property type="project" value="UniProtKB-KW"/>
</dbReference>
<keyword evidence="2" id="KW-0378">Hydrolase</keyword>
<comment type="caution">
    <text evidence="2">The sequence shown here is derived from an EMBL/GenBank/DDBJ whole genome shotgun (WGS) entry which is preliminary data.</text>
</comment>
<evidence type="ECO:0000313" key="3">
    <source>
        <dbReference type="Proteomes" id="UP001595613"/>
    </source>
</evidence>
<dbReference type="SUPFAM" id="SSF53474">
    <property type="entry name" value="alpha/beta-Hydrolases"/>
    <property type="match status" value="1"/>
</dbReference>
<feature type="domain" description="AB hydrolase-1" evidence="1">
    <location>
        <begin position="21"/>
        <end position="121"/>
    </location>
</feature>
<dbReference type="InterPro" id="IPR029058">
    <property type="entry name" value="AB_hydrolase_fold"/>
</dbReference>
<name>A0ABV7X6N6_9HYPH</name>
<dbReference type="InterPro" id="IPR050471">
    <property type="entry name" value="AB_hydrolase"/>
</dbReference>
<dbReference type="Pfam" id="PF00561">
    <property type="entry name" value="Abhydrolase_1"/>
    <property type="match status" value="1"/>
</dbReference>
<evidence type="ECO:0000259" key="1">
    <source>
        <dbReference type="Pfam" id="PF00561"/>
    </source>
</evidence>
<dbReference type="Proteomes" id="UP001595613">
    <property type="component" value="Unassembled WGS sequence"/>
</dbReference>
<dbReference type="RefSeq" id="WP_380098266.1">
    <property type="nucleotide sequence ID" value="NZ_JBHRYD010000015.1"/>
</dbReference>
<sequence length="256" mass="27431">MPEFISHDLSLAYEVHGAGTPVLCVHGFGSNGKVNWIDTGWVETLTGAGYQAITFDNRGHGQTDKPHDPELYYPGLMAEDCVALLDHLGIGRAAVLGYSMGARIAAFLAFAHPERVAAAIFGGMGMNLVNGLTDGNDIIAGLRAPKLSDLTHPTARQFRIFADHTGSDREALAACMETSRQPMARADVRRIEVPVLVAVGEADDMAGRPEALAELLPRAEAVLVPRRDHMRTTGDKVFKEAALAFLAKNFPAATIS</sequence>
<evidence type="ECO:0000313" key="2">
    <source>
        <dbReference type="EMBL" id="MFC3706189.1"/>
    </source>
</evidence>
<dbReference type="PANTHER" id="PTHR43433">
    <property type="entry name" value="HYDROLASE, ALPHA/BETA FOLD FAMILY PROTEIN"/>
    <property type="match status" value="1"/>
</dbReference>
<keyword evidence="3" id="KW-1185">Reference proteome</keyword>
<reference evidence="3" key="1">
    <citation type="journal article" date="2019" name="Int. J. Syst. Evol. Microbiol.">
        <title>The Global Catalogue of Microorganisms (GCM) 10K type strain sequencing project: providing services to taxonomists for standard genome sequencing and annotation.</title>
        <authorList>
            <consortium name="The Broad Institute Genomics Platform"/>
            <consortium name="The Broad Institute Genome Sequencing Center for Infectious Disease"/>
            <person name="Wu L."/>
            <person name="Ma J."/>
        </authorList>
    </citation>
    <scope>NUCLEOTIDE SEQUENCE [LARGE SCALE GENOMIC DNA]</scope>
    <source>
        <strain evidence="3">KCTC 42281</strain>
    </source>
</reference>
<proteinExistence type="predicted"/>
<gene>
    <name evidence="2" type="ORF">ACFOOL_15660</name>
</gene>
<dbReference type="Gene3D" id="3.40.50.1820">
    <property type="entry name" value="alpha/beta hydrolase"/>
    <property type="match status" value="1"/>
</dbReference>